<gene>
    <name evidence="9" type="ORF">DN068_04485</name>
</gene>
<evidence type="ECO:0000256" key="6">
    <source>
        <dbReference type="ARBA" id="ARBA00023237"/>
    </source>
</evidence>
<comment type="caution">
    <text evidence="9">The sequence shown here is derived from an EMBL/GenBank/DDBJ whole genome shotgun (WGS) entry which is preliminary data.</text>
</comment>
<keyword evidence="10" id="KW-1185">Reference proteome</keyword>
<evidence type="ECO:0000313" key="10">
    <source>
        <dbReference type="Proteomes" id="UP000248745"/>
    </source>
</evidence>
<dbReference type="Gene3D" id="3.10.20.310">
    <property type="entry name" value="membrane protein fhac"/>
    <property type="match status" value="5"/>
</dbReference>
<dbReference type="Gene3D" id="2.40.160.50">
    <property type="entry name" value="membrane protein fhac: a member of the omp85/tpsb transporter family"/>
    <property type="match status" value="1"/>
</dbReference>
<dbReference type="GO" id="GO:0071709">
    <property type="term" value="P:membrane assembly"/>
    <property type="evidence" value="ECO:0007669"/>
    <property type="project" value="InterPro"/>
</dbReference>
<comment type="subcellular location">
    <subcellularLocation>
        <location evidence="1">Membrane</location>
    </subcellularLocation>
</comment>
<evidence type="ECO:0000256" key="4">
    <source>
        <dbReference type="ARBA" id="ARBA00022729"/>
    </source>
</evidence>
<organism evidence="9 10">
    <name type="scientific">Taibaiella soli</name>
    <dbReference type="NCBI Taxonomy" id="1649169"/>
    <lineage>
        <taxon>Bacteria</taxon>
        <taxon>Pseudomonadati</taxon>
        <taxon>Bacteroidota</taxon>
        <taxon>Chitinophagia</taxon>
        <taxon>Chitinophagales</taxon>
        <taxon>Chitinophagaceae</taxon>
        <taxon>Taibaiella</taxon>
    </lineage>
</organism>
<keyword evidence="2" id="KW-1134">Transmembrane beta strand</keyword>
<keyword evidence="5" id="KW-0472">Membrane</keyword>
<dbReference type="PIRSF" id="PIRSF006076">
    <property type="entry name" value="OM_assembly_OMP85"/>
    <property type="match status" value="1"/>
</dbReference>
<proteinExistence type="predicted"/>
<dbReference type="InterPro" id="IPR034746">
    <property type="entry name" value="POTRA"/>
</dbReference>
<dbReference type="OrthoDB" id="9802086at2"/>
<keyword evidence="4" id="KW-0732">Signal</keyword>
<dbReference type="InterPro" id="IPR039910">
    <property type="entry name" value="D15-like"/>
</dbReference>
<evidence type="ECO:0000256" key="2">
    <source>
        <dbReference type="ARBA" id="ARBA00022452"/>
    </source>
</evidence>
<evidence type="ECO:0000256" key="7">
    <source>
        <dbReference type="SAM" id="MobiDB-lite"/>
    </source>
</evidence>
<evidence type="ECO:0000256" key="3">
    <source>
        <dbReference type="ARBA" id="ARBA00022692"/>
    </source>
</evidence>
<keyword evidence="3" id="KW-0812">Transmembrane</keyword>
<evidence type="ECO:0000259" key="8">
    <source>
        <dbReference type="PROSITE" id="PS51779"/>
    </source>
</evidence>
<dbReference type="GO" id="GO:0019867">
    <property type="term" value="C:outer membrane"/>
    <property type="evidence" value="ECO:0007669"/>
    <property type="project" value="InterPro"/>
</dbReference>
<name>A0A2W2AL15_9BACT</name>
<evidence type="ECO:0000256" key="1">
    <source>
        <dbReference type="ARBA" id="ARBA00004370"/>
    </source>
</evidence>
<dbReference type="PANTHER" id="PTHR12815:SF47">
    <property type="entry name" value="TRANSLOCATION AND ASSEMBLY MODULE SUBUNIT TAMA"/>
    <property type="match status" value="1"/>
</dbReference>
<keyword evidence="6" id="KW-0998">Cell outer membrane</keyword>
<evidence type="ECO:0000313" key="9">
    <source>
        <dbReference type="EMBL" id="PZF74272.1"/>
    </source>
</evidence>
<dbReference type="Proteomes" id="UP000248745">
    <property type="component" value="Unassembled WGS sequence"/>
</dbReference>
<protein>
    <submittedName>
        <fullName evidence="9">Outer membrane protein assembly factor</fullName>
    </submittedName>
</protein>
<dbReference type="Pfam" id="PF07244">
    <property type="entry name" value="POTRA"/>
    <property type="match status" value="4"/>
</dbReference>
<dbReference type="InterPro" id="IPR010827">
    <property type="entry name" value="BamA/TamA_POTRA"/>
</dbReference>
<dbReference type="EMBL" id="QKTW01000006">
    <property type="protein sequence ID" value="PZF74272.1"/>
    <property type="molecule type" value="Genomic_DNA"/>
</dbReference>
<sequence length="920" mass="103862">MKRFLIISRENAASEKPANKSKRTHPSMYKFTQHFCYVIFGCLILMAATAKAQIGRDSSSRPSLGRYQSGSSAAATPSKPQEYEIGGITVTGAKYLDEDLLLAVTGLTVGQKVHLPNDDGIAKAIRNLWKQELFANVHIDIAKYVGDKVFLNIVVEERPKLGRYNFKGIRKGEATELRDKINLVRARVITDGVKKEAVERIRKFYAEKGYGNIKVKVLEHPDSFSVNSVVVTFDIDKGSKTHINNVSISGNENASEARLKRTLKSSKQMARLSAYPADAINAYDDTTKRSFGKYVKNFGFLSVSKTLDALNPYFRPNFFSSSKFNQSKYEDDKQALVTYYNSLGYRDAIIEDDTIYTVANGNLNINIKVKEGHRYYFGDIKWKGNTKYKDEELSAILGIKKGDVYNQELLDTRLGKQLSPEGGEDVSSLYMDDGYLFFNVDAVETSVVGDTINYEMRVTEGQQATIRNITIAGNDRTNEHVIRRELRTLPGNKFKRSDLIRSQREIANLGFFDQEKIGIQPKPHPEDGTVDIEYTVAEKSSDQLQLSAGFGGGVKFYGNIGVVFNNFSIRNIFKPKYWDPLPVGDGQKFSINFSSNGAYYNSFNTSFTEPWLGGKKPNALTTSFVYSKYSGSSYGTDPNLSYIRTVGGGISLSKRLKWPDDNFVLTYGLNYQNYYLKDYALVGDFNNGYSNNLYAKVVLARYSVDQPLYPRSGSNISFTFQFTPPYSAFSNKDYANETSSEKYKWVEYHKYKFTADWYQKIAGNLVFKLSTKMGFMGYYDPALGFSPFERFQLGGDGLSGYSYFVGKDIISQRGYEVYAQNATIFNKFVAEVRYPFSLSPTSTIYGLMFVDAANAWDNFKQYNPFRLNRDAGVGIRIFLPMFGLLGLDYGIGFDRYDPANGITSFKDMSKFTFMLGFEPE</sequence>
<feature type="region of interest" description="Disordered" evidence="7">
    <location>
        <begin position="58"/>
        <end position="79"/>
    </location>
</feature>
<reference evidence="9 10" key="1">
    <citation type="submission" date="2018-06" db="EMBL/GenBank/DDBJ databases">
        <title>Mucibacter soli gen. nov., sp. nov., a new member of the family Chitinophagaceae producing mucin.</title>
        <authorList>
            <person name="Kim M.-K."/>
            <person name="Park S."/>
            <person name="Kim T.-S."/>
            <person name="Joung Y."/>
            <person name="Han J.-H."/>
            <person name="Kim S.B."/>
        </authorList>
    </citation>
    <scope>NUCLEOTIDE SEQUENCE [LARGE SCALE GENOMIC DNA]</scope>
    <source>
        <strain evidence="9 10">R1-15</strain>
    </source>
</reference>
<dbReference type="PROSITE" id="PS51779">
    <property type="entry name" value="POTRA"/>
    <property type="match status" value="1"/>
</dbReference>
<dbReference type="AlphaFoldDB" id="A0A2W2AL15"/>
<dbReference type="InterPro" id="IPR023707">
    <property type="entry name" value="OM_assembly_BamA"/>
</dbReference>
<feature type="domain" description="POTRA" evidence="8">
    <location>
        <begin position="464"/>
        <end position="539"/>
    </location>
</feature>
<dbReference type="PANTHER" id="PTHR12815">
    <property type="entry name" value="SORTING AND ASSEMBLY MACHINERY SAMM50 PROTEIN FAMILY MEMBER"/>
    <property type="match status" value="1"/>
</dbReference>
<accession>A0A2W2AL15</accession>
<evidence type="ECO:0000256" key="5">
    <source>
        <dbReference type="ARBA" id="ARBA00023136"/>
    </source>
</evidence>